<dbReference type="AlphaFoldDB" id="A0A9N9ANA9"/>
<evidence type="ECO:0000313" key="23">
    <source>
        <dbReference type="Proteomes" id="UP000789508"/>
    </source>
</evidence>
<dbReference type="GO" id="GO:0006260">
    <property type="term" value="P:DNA replication"/>
    <property type="evidence" value="ECO:0007669"/>
    <property type="project" value="UniProtKB-KW"/>
</dbReference>
<evidence type="ECO:0000256" key="8">
    <source>
        <dbReference type="ARBA" id="ARBA00022695"/>
    </source>
</evidence>
<evidence type="ECO:0000256" key="3">
    <source>
        <dbReference type="ARBA" id="ARBA00010945"/>
    </source>
</evidence>
<dbReference type="GO" id="GO:0042276">
    <property type="term" value="P:error-prone translesion synthesis"/>
    <property type="evidence" value="ECO:0007669"/>
    <property type="project" value="TreeGrafter"/>
</dbReference>
<dbReference type="Gene3D" id="1.10.150.20">
    <property type="entry name" value="5' to 3' exonuclease, C-terminal subdomain"/>
    <property type="match status" value="1"/>
</dbReference>
<keyword evidence="18" id="KW-0539">Nucleus</keyword>
<evidence type="ECO:0000256" key="5">
    <source>
        <dbReference type="ARBA" id="ARBA00016178"/>
    </source>
</evidence>
<keyword evidence="15" id="KW-0239">DNA-directed DNA polymerase</keyword>
<evidence type="ECO:0000259" key="21">
    <source>
        <dbReference type="PROSITE" id="PS50173"/>
    </source>
</evidence>
<comment type="catalytic activity">
    <reaction evidence="19">
        <text>DNA(n) + a 2'-deoxyribonucleoside 5'-triphosphate = DNA(n+1) + diphosphate</text>
        <dbReference type="Rhea" id="RHEA:22508"/>
        <dbReference type="Rhea" id="RHEA-COMP:17339"/>
        <dbReference type="Rhea" id="RHEA-COMP:17340"/>
        <dbReference type="ChEBI" id="CHEBI:33019"/>
        <dbReference type="ChEBI" id="CHEBI:61560"/>
        <dbReference type="ChEBI" id="CHEBI:173112"/>
        <dbReference type="EC" id="2.7.7.7"/>
    </reaction>
</comment>
<dbReference type="Gene3D" id="3.30.70.270">
    <property type="match status" value="1"/>
</dbReference>
<keyword evidence="8" id="KW-0548">Nucleotidyltransferase</keyword>
<dbReference type="Gene3D" id="3.40.1170.60">
    <property type="match status" value="1"/>
</dbReference>
<evidence type="ECO:0000256" key="6">
    <source>
        <dbReference type="ARBA" id="ARBA00022457"/>
    </source>
</evidence>
<evidence type="ECO:0000256" key="1">
    <source>
        <dbReference type="ARBA" id="ARBA00001946"/>
    </source>
</evidence>
<dbReference type="GO" id="GO:0005634">
    <property type="term" value="C:nucleus"/>
    <property type="evidence" value="ECO:0007669"/>
    <property type="project" value="UniProtKB-SubCell"/>
</dbReference>
<evidence type="ECO:0000256" key="14">
    <source>
        <dbReference type="ARBA" id="ARBA00022842"/>
    </source>
</evidence>
<dbReference type="PANTHER" id="PTHR11076:SF33">
    <property type="entry name" value="DNA POLYMERASE KAPPA"/>
    <property type="match status" value="1"/>
</dbReference>
<gene>
    <name evidence="22" type="ORF">ALEPTO_LOCUS5089</name>
</gene>
<dbReference type="PROSITE" id="PS50173">
    <property type="entry name" value="UMUC"/>
    <property type="match status" value="1"/>
</dbReference>
<dbReference type="FunFam" id="1.10.150.810:FF:000003">
    <property type="entry name" value="DNA polymerase kappa subunit"/>
    <property type="match status" value="1"/>
</dbReference>
<dbReference type="InterPro" id="IPR017961">
    <property type="entry name" value="DNA_pol_Y-fam_little_finger"/>
</dbReference>
<evidence type="ECO:0000256" key="7">
    <source>
        <dbReference type="ARBA" id="ARBA00022679"/>
    </source>
</evidence>
<feature type="region of interest" description="Disordered" evidence="20">
    <location>
        <begin position="609"/>
        <end position="628"/>
    </location>
</feature>
<proteinExistence type="inferred from homology"/>
<keyword evidence="6" id="KW-0515">Mutator protein</keyword>
<dbReference type="Gene3D" id="1.10.150.810">
    <property type="match status" value="1"/>
</dbReference>
<feature type="compositionally biased region" description="Polar residues" evidence="20">
    <location>
        <begin position="591"/>
        <end position="602"/>
    </location>
</feature>
<feature type="domain" description="UmuC" evidence="21">
    <location>
        <begin position="161"/>
        <end position="341"/>
    </location>
</feature>
<dbReference type="GO" id="GO:0003887">
    <property type="term" value="F:DNA-directed DNA polymerase activity"/>
    <property type="evidence" value="ECO:0007669"/>
    <property type="project" value="UniProtKB-KW"/>
</dbReference>
<dbReference type="Gene3D" id="3.30.1490.100">
    <property type="entry name" value="DNA polymerase, Y-family, little finger domain"/>
    <property type="match status" value="1"/>
</dbReference>
<evidence type="ECO:0000256" key="12">
    <source>
        <dbReference type="ARBA" id="ARBA00022771"/>
    </source>
</evidence>
<keyword evidence="13" id="KW-0862">Zinc</keyword>
<feature type="compositionally biased region" description="Basic and acidic residues" evidence="20">
    <location>
        <begin position="513"/>
        <end position="529"/>
    </location>
</feature>
<evidence type="ECO:0000256" key="2">
    <source>
        <dbReference type="ARBA" id="ARBA00004123"/>
    </source>
</evidence>
<dbReference type="GO" id="GO:0070987">
    <property type="term" value="P:error-free translesion synthesis"/>
    <property type="evidence" value="ECO:0007669"/>
    <property type="project" value="UniProtKB-ARBA"/>
</dbReference>
<accession>A0A9N9ANA9</accession>
<evidence type="ECO:0000256" key="19">
    <source>
        <dbReference type="ARBA" id="ARBA00049244"/>
    </source>
</evidence>
<dbReference type="HAMAP" id="MF_01113">
    <property type="entry name" value="DNApol_IV"/>
    <property type="match status" value="1"/>
</dbReference>
<dbReference type="Pfam" id="PF11799">
    <property type="entry name" value="IMS_C"/>
    <property type="match status" value="1"/>
</dbReference>
<name>A0A9N9ANA9_9GLOM</name>
<dbReference type="Pfam" id="PF00817">
    <property type="entry name" value="IMS"/>
    <property type="match status" value="1"/>
</dbReference>
<dbReference type="InterPro" id="IPR001126">
    <property type="entry name" value="UmuC"/>
</dbReference>
<evidence type="ECO:0000256" key="17">
    <source>
        <dbReference type="ARBA" id="ARBA00023204"/>
    </source>
</evidence>
<dbReference type="GO" id="GO:0008270">
    <property type="term" value="F:zinc ion binding"/>
    <property type="evidence" value="ECO:0007669"/>
    <property type="project" value="UniProtKB-KW"/>
</dbReference>
<evidence type="ECO:0000256" key="11">
    <source>
        <dbReference type="ARBA" id="ARBA00022763"/>
    </source>
</evidence>
<dbReference type="InterPro" id="IPR043502">
    <property type="entry name" value="DNA/RNA_pol_sf"/>
</dbReference>
<dbReference type="FunFam" id="3.40.1170.60:FF:000002">
    <property type="entry name" value="Polymerase (DNA directed) kappa"/>
    <property type="match status" value="1"/>
</dbReference>
<dbReference type="InterPro" id="IPR036775">
    <property type="entry name" value="DNA_pol_Y-fam_lit_finger_sf"/>
</dbReference>
<dbReference type="FunFam" id="3.30.1490.100:FF:000004">
    <property type="entry name" value="DNA polymerase IV"/>
    <property type="match status" value="1"/>
</dbReference>
<feature type="compositionally biased region" description="Polar residues" evidence="20">
    <location>
        <begin position="538"/>
        <end position="565"/>
    </location>
</feature>
<evidence type="ECO:0000256" key="10">
    <source>
        <dbReference type="ARBA" id="ARBA00022723"/>
    </source>
</evidence>
<dbReference type="NCBIfam" id="NF002677">
    <property type="entry name" value="PRK02406.1"/>
    <property type="match status" value="1"/>
</dbReference>
<dbReference type="EMBL" id="CAJVPS010001334">
    <property type="protein sequence ID" value="CAG8534187.1"/>
    <property type="molecule type" value="Genomic_DNA"/>
</dbReference>
<keyword evidence="17" id="KW-0234">DNA repair</keyword>
<organism evidence="22 23">
    <name type="scientific">Ambispora leptoticha</name>
    <dbReference type="NCBI Taxonomy" id="144679"/>
    <lineage>
        <taxon>Eukaryota</taxon>
        <taxon>Fungi</taxon>
        <taxon>Fungi incertae sedis</taxon>
        <taxon>Mucoromycota</taxon>
        <taxon>Glomeromycotina</taxon>
        <taxon>Glomeromycetes</taxon>
        <taxon>Archaeosporales</taxon>
        <taxon>Ambisporaceae</taxon>
        <taxon>Ambispora</taxon>
    </lineage>
</organism>
<evidence type="ECO:0000256" key="18">
    <source>
        <dbReference type="ARBA" id="ARBA00023242"/>
    </source>
</evidence>
<comment type="subcellular location">
    <subcellularLocation>
        <location evidence="2">Nucleus</location>
    </subcellularLocation>
</comment>
<dbReference type="InterPro" id="IPR022880">
    <property type="entry name" value="DNApol_IV"/>
</dbReference>
<evidence type="ECO:0000256" key="16">
    <source>
        <dbReference type="ARBA" id="ARBA00023125"/>
    </source>
</evidence>
<dbReference type="Proteomes" id="UP000789508">
    <property type="component" value="Unassembled WGS sequence"/>
</dbReference>
<dbReference type="PANTHER" id="PTHR11076">
    <property type="entry name" value="DNA REPAIR POLYMERASE UMUC / TRANSFERASE FAMILY MEMBER"/>
    <property type="match status" value="1"/>
</dbReference>
<keyword evidence="9" id="KW-0235">DNA replication</keyword>
<comment type="caution">
    <text evidence="22">The sequence shown here is derived from an EMBL/GenBank/DDBJ whole genome shotgun (WGS) entry which is preliminary data.</text>
</comment>
<evidence type="ECO:0000256" key="20">
    <source>
        <dbReference type="SAM" id="MobiDB-lite"/>
    </source>
</evidence>
<feature type="compositionally biased region" description="Low complexity" evidence="20">
    <location>
        <begin position="676"/>
        <end position="744"/>
    </location>
</feature>
<reference evidence="22" key="1">
    <citation type="submission" date="2021-06" db="EMBL/GenBank/DDBJ databases">
        <authorList>
            <person name="Kallberg Y."/>
            <person name="Tangrot J."/>
            <person name="Rosling A."/>
        </authorList>
    </citation>
    <scope>NUCLEOTIDE SEQUENCE</scope>
    <source>
        <strain evidence="22">FL130A</strain>
    </source>
</reference>
<dbReference type="SUPFAM" id="SSF100879">
    <property type="entry name" value="Lesion bypass DNA polymerase (Y-family), little finger domain"/>
    <property type="match status" value="1"/>
</dbReference>
<keyword evidence="11" id="KW-0227">DNA damage</keyword>
<protein>
    <recommendedName>
        <fullName evidence="5">DNA polymerase kappa</fullName>
        <ecNumber evidence="4">2.7.7.7</ecNumber>
    </recommendedName>
</protein>
<dbReference type="InterPro" id="IPR050116">
    <property type="entry name" value="DNA_polymerase-Y"/>
</dbReference>
<feature type="compositionally biased region" description="Low complexity" evidence="20">
    <location>
        <begin position="580"/>
        <end position="590"/>
    </location>
</feature>
<evidence type="ECO:0000256" key="13">
    <source>
        <dbReference type="ARBA" id="ARBA00022833"/>
    </source>
</evidence>
<evidence type="ECO:0000256" key="9">
    <source>
        <dbReference type="ARBA" id="ARBA00022705"/>
    </source>
</evidence>
<dbReference type="OrthoDB" id="1747274at2759"/>
<evidence type="ECO:0000256" key="4">
    <source>
        <dbReference type="ARBA" id="ARBA00012417"/>
    </source>
</evidence>
<feature type="region of interest" description="Disordered" evidence="20">
    <location>
        <begin position="656"/>
        <end position="768"/>
    </location>
</feature>
<dbReference type="GO" id="GO:0006281">
    <property type="term" value="P:DNA repair"/>
    <property type="evidence" value="ECO:0007669"/>
    <property type="project" value="UniProtKB-KW"/>
</dbReference>
<feature type="compositionally biased region" description="Polar residues" evidence="20">
    <location>
        <begin position="617"/>
        <end position="628"/>
    </location>
</feature>
<dbReference type="EC" id="2.7.7.7" evidence="4"/>
<dbReference type="FunFam" id="1.10.150.810:FF:000001">
    <property type="entry name" value="DNA polymerase kappa"/>
    <property type="match status" value="1"/>
</dbReference>
<keyword evidence="12" id="KW-0863">Zinc-finger</keyword>
<keyword evidence="16" id="KW-0238">DNA-binding</keyword>
<keyword evidence="23" id="KW-1185">Reference proteome</keyword>
<dbReference type="CDD" id="cd03586">
    <property type="entry name" value="PolY_Pol_IV_kappa"/>
    <property type="match status" value="1"/>
</dbReference>
<feature type="region of interest" description="Disordered" evidence="20">
    <location>
        <begin position="580"/>
        <end position="604"/>
    </location>
</feature>
<evidence type="ECO:0000256" key="15">
    <source>
        <dbReference type="ARBA" id="ARBA00022932"/>
    </source>
</evidence>
<keyword evidence="14" id="KW-0460">Magnesium</keyword>
<comment type="cofactor">
    <cofactor evidence="1">
        <name>Mg(2+)</name>
        <dbReference type="ChEBI" id="CHEBI:18420"/>
    </cofactor>
</comment>
<dbReference type="FunFam" id="3.30.70.270:FF:000014">
    <property type="entry name" value="DNA polymerase kappa subunit"/>
    <property type="match status" value="1"/>
</dbReference>
<feature type="region of interest" description="Disordered" evidence="20">
    <location>
        <begin position="513"/>
        <end position="567"/>
    </location>
</feature>
<sequence length="794" mass="88618">MEHKYETDNLDLLDNKEEAKALDDLSAFADLCNSTNSKRQIDFSGDSEENVTKQMNHDIEKEIKSNRDNESLRDRISGLAATKAGMQGVDKEKVKRLIYESSKGSAFFQNEKKKDEATSEKINEMLQKYETIKKSDLLRDSIIVESKVKELEQLRDMTQTIVHIDMDAFFAAVEERDDPTLRGKPMAVGSMSMLTTANYEARKFGVRSAMPGFIAKRLCPQLILVPCHFEKYTEVSKEVQKVFAKYDPQFAAMSLDEAYLNITDYLNRTKQQPAEVTQQIRDDIFHATQLTSSAGIAPNKMLAKICSDINKPNGQYQLENDRQVLMNFIKDLSIRKISGIGRVTERILNVLEIHTCGDLLEKLVIVYKLFKPASFNFLAQVALGVGSTDVAMDWNRKSIGVERTFPPLKKPQDLREKLRELAVHLENDLAKENLEAFGRNISLKFKLTSFELFTRAKTLPKYIHNADDLYKYGEQILKAEMPFSLRLLGLRLSALRDRNEELKYGVKKYFPVKEENQEENPQKKLRLDTQDSEDDMLQESTFNTPIASDSSENMSYTDTPDNSECPTYLEKLTDMNHIQSASESSKCASSNIKTKASTSQEDNLFEHKPTNKILQPKSPQLSATTPNKEASAIVHWECPICDQKFSNSSELRIETHTKRTTLSNVHKKSPGRPKSTSKSGVNNTSGNSGNHNNTSSGNSTSSNGGNSTSNGNSTQSSNSTSNSNSTNTNNTSSTSGGDQSTTTTQIRETPSGPVLTPAPSPTNSAGPSRQIESIYQIAVGSVLAFVVSAIAFSF</sequence>
<dbReference type="InterPro" id="IPR043128">
    <property type="entry name" value="Rev_trsase/Diguanyl_cyclase"/>
</dbReference>
<dbReference type="GO" id="GO:0003684">
    <property type="term" value="F:damaged DNA binding"/>
    <property type="evidence" value="ECO:0007669"/>
    <property type="project" value="InterPro"/>
</dbReference>
<comment type="similarity">
    <text evidence="3">Belongs to the DNA polymerase type-Y family.</text>
</comment>
<keyword evidence="10" id="KW-0479">Metal-binding</keyword>
<evidence type="ECO:0000313" key="22">
    <source>
        <dbReference type="EMBL" id="CAG8534187.1"/>
    </source>
</evidence>
<keyword evidence="7" id="KW-0808">Transferase</keyword>
<dbReference type="SUPFAM" id="SSF56672">
    <property type="entry name" value="DNA/RNA polymerases"/>
    <property type="match status" value="1"/>
</dbReference>